<dbReference type="InterPro" id="IPR011992">
    <property type="entry name" value="EF-hand-dom_pair"/>
</dbReference>
<keyword evidence="3" id="KW-0677">Repeat</keyword>
<comment type="similarity">
    <text evidence="1">Belongs to the S-100 family.</text>
</comment>
<dbReference type="GO" id="GO:0048306">
    <property type="term" value="F:calcium-dependent protein binding"/>
    <property type="evidence" value="ECO:0007669"/>
    <property type="project" value="TreeGrafter"/>
</dbReference>
<evidence type="ECO:0000256" key="1">
    <source>
        <dbReference type="ARBA" id="ARBA00007323"/>
    </source>
</evidence>
<feature type="domain" description="EF-hand" evidence="5">
    <location>
        <begin position="51"/>
        <end position="86"/>
    </location>
</feature>
<dbReference type="PROSITE" id="PS00303">
    <property type="entry name" value="S100_CABP"/>
    <property type="match status" value="1"/>
</dbReference>
<proteinExistence type="inferred from homology"/>
<dbReference type="CDD" id="cd00213">
    <property type="entry name" value="S-100"/>
    <property type="match status" value="1"/>
</dbReference>
<keyword evidence="2" id="KW-0479">Metal-binding</keyword>
<dbReference type="InterPro" id="IPR013787">
    <property type="entry name" value="S100_Ca-bd_sub"/>
</dbReference>
<evidence type="ECO:0000256" key="3">
    <source>
        <dbReference type="ARBA" id="ARBA00022737"/>
    </source>
</evidence>
<keyword evidence="4" id="KW-0106">Calcium</keyword>
<protein>
    <recommendedName>
        <fullName evidence="5">EF-hand domain-containing protein</fullName>
    </recommendedName>
</protein>
<dbReference type="AlphaFoldDB" id="A0A8C5WYP0"/>
<dbReference type="GeneTree" id="ENSGT00940000162189"/>
<dbReference type="Proteomes" id="UP000694406">
    <property type="component" value="Unplaced"/>
</dbReference>
<dbReference type="PANTHER" id="PTHR11639:SF77">
    <property type="entry name" value="PROTEIN S100-A12"/>
    <property type="match status" value="1"/>
</dbReference>
<accession>A0A8C5WYP0</accession>
<keyword evidence="7" id="KW-1185">Reference proteome</keyword>
<dbReference type="GO" id="GO:0046914">
    <property type="term" value="F:transition metal ion binding"/>
    <property type="evidence" value="ECO:0007669"/>
    <property type="project" value="InterPro"/>
</dbReference>
<evidence type="ECO:0000313" key="6">
    <source>
        <dbReference type="Ensembl" id="ENSLLTP00000022858.1"/>
    </source>
</evidence>
<name>A0A8C5WYP0_LATLA</name>
<dbReference type="PROSITE" id="PS50222">
    <property type="entry name" value="EF_HAND_2"/>
    <property type="match status" value="1"/>
</dbReference>
<dbReference type="Pfam" id="PF01023">
    <property type="entry name" value="S_100"/>
    <property type="match status" value="1"/>
</dbReference>
<dbReference type="Ensembl" id="ENSLLTT00000023708.1">
    <property type="protein sequence ID" value="ENSLLTP00000022858.1"/>
    <property type="gene ID" value="ENSLLTG00000016958.1"/>
</dbReference>
<dbReference type="PANTHER" id="PTHR11639">
    <property type="entry name" value="S100 CALCIUM-BINDING PROTEIN"/>
    <property type="match status" value="1"/>
</dbReference>
<evidence type="ECO:0000313" key="7">
    <source>
        <dbReference type="Proteomes" id="UP000694406"/>
    </source>
</evidence>
<evidence type="ECO:0000256" key="2">
    <source>
        <dbReference type="ARBA" id="ARBA00022723"/>
    </source>
</evidence>
<organism evidence="6 7">
    <name type="scientific">Laticauda laticaudata</name>
    <name type="common">Blue-ringed sea krait</name>
    <name type="synonym">Blue-lipped sea krait</name>
    <dbReference type="NCBI Taxonomy" id="8630"/>
    <lineage>
        <taxon>Eukaryota</taxon>
        <taxon>Metazoa</taxon>
        <taxon>Chordata</taxon>
        <taxon>Craniata</taxon>
        <taxon>Vertebrata</taxon>
        <taxon>Euteleostomi</taxon>
        <taxon>Lepidosauria</taxon>
        <taxon>Squamata</taxon>
        <taxon>Bifurcata</taxon>
        <taxon>Unidentata</taxon>
        <taxon>Episquamata</taxon>
        <taxon>Toxicofera</taxon>
        <taxon>Serpentes</taxon>
        <taxon>Colubroidea</taxon>
        <taxon>Elapidae</taxon>
        <taxon>Laticaudinae</taxon>
        <taxon>Laticauda</taxon>
    </lineage>
</organism>
<dbReference type="SUPFAM" id="SSF47473">
    <property type="entry name" value="EF-hand"/>
    <property type="match status" value="1"/>
</dbReference>
<dbReference type="SMART" id="SM01394">
    <property type="entry name" value="S_100"/>
    <property type="match status" value="1"/>
</dbReference>
<reference evidence="6" key="2">
    <citation type="submission" date="2025-09" db="UniProtKB">
        <authorList>
            <consortium name="Ensembl"/>
        </authorList>
    </citation>
    <scope>IDENTIFICATION</scope>
</reference>
<dbReference type="SMART" id="SM00054">
    <property type="entry name" value="EFh"/>
    <property type="match status" value="1"/>
</dbReference>
<dbReference type="GO" id="GO:0043542">
    <property type="term" value="P:endothelial cell migration"/>
    <property type="evidence" value="ECO:0007669"/>
    <property type="project" value="TreeGrafter"/>
</dbReference>
<dbReference type="GO" id="GO:0070062">
    <property type="term" value="C:extracellular exosome"/>
    <property type="evidence" value="ECO:0007669"/>
    <property type="project" value="TreeGrafter"/>
</dbReference>
<dbReference type="GO" id="GO:0005509">
    <property type="term" value="F:calcium ion binding"/>
    <property type="evidence" value="ECO:0007669"/>
    <property type="project" value="InterPro"/>
</dbReference>
<evidence type="ECO:0000259" key="5">
    <source>
        <dbReference type="PROSITE" id="PS50222"/>
    </source>
</evidence>
<dbReference type="GO" id="GO:0005737">
    <property type="term" value="C:cytoplasm"/>
    <property type="evidence" value="ECO:0007669"/>
    <property type="project" value="TreeGrafter"/>
</dbReference>
<evidence type="ECO:0000256" key="4">
    <source>
        <dbReference type="ARBA" id="ARBA00022837"/>
    </source>
</evidence>
<sequence length="95" mass="11164">MSQTELEKNLEAIIRIFHKYTIQTKPYDMLSRAELNKLMKEQLPNFMQGSKDAGAVDRLFKELDQNKDAEVSFEEFMGFVSKVLIYSHDKFHHGH</sequence>
<dbReference type="Gene3D" id="1.10.238.10">
    <property type="entry name" value="EF-hand"/>
    <property type="match status" value="1"/>
</dbReference>
<reference evidence="6" key="1">
    <citation type="submission" date="2025-08" db="UniProtKB">
        <authorList>
            <consortium name="Ensembl"/>
        </authorList>
    </citation>
    <scope>IDENTIFICATION</scope>
</reference>
<dbReference type="InterPro" id="IPR002048">
    <property type="entry name" value="EF_hand_dom"/>
</dbReference>
<dbReference type="InterPro" id="IPR001751">
    <property type="entry name" value="S100/CaBP7/8-like_CS"/>
</dbReference>
<dbReference type="InterPro" id="IPR034325">
    <property type="entry name" value="S-100_dom"/>
</dbReference>